<gene>
    <name evidence="4" type="ORF">BCR24_15675</name>
</gene>
<dbReference type="CDD" id="cd10954">
    <property type="entry name" value="CE4_CtAXE_like"/>
    <property type="match status" value="1"/>
</dbReference>
<feature type="domain" description="NodB homology" evidence="3">
    <location>
        <begin position="297"/>
        <end position="471"/>
    </location>
</feature>
<dbReference type="SUPFAM" id="SSF88713">
    <property type="entry name" value="Glycoside hydrolase/deacetylase"/>
    <property type="match status" value="1"/>
</dbReference>
<proteinExistence type="predicted"/>
<dbReference type="PANTHER" id="PTHR10587">
    <property type="entry name" value="GLYCOSYL TRANSFERASE-RELATED"/>
    <property type="match status" value="1"/>
</dbReference>
<dbReference type="GO" id="GO:0016020">
    <property type="term" value="C:membrane"/>
    <property type="evidence" value="ECO:0007669"/>
    <property type="project" value="TreeGrafter"/>
</dbReference>
<organism evidence="4 5">
    <name type="scientific">Enterococcus ureilyticus</name>
    <dbReference type="NCBI Taxonomy" id="1131292"/>
    <lineage>
        <taxon>Bacteria</taxon>
        <taxon>Bacillati</taxon>
        <taxon>Bacillota</taxon>
        <taxon>Bacilli</taxon>
        <taxon>Lactobacillales</taxon>
        <taxon>Enterococcaceae</taxon>
        <taxon>Enterococcus</taxon>
    </lineage>
</organism>
<evidence type="ECO:0000313" key="5">
    <source>
        <dbReference type="Proteomes" id="UP000094469"/>
    </source>
</evidence>
<dbReference type="GO" id="GO:0005975">
    <property type="term" value="P:carbohydrate metabolic process"/>
    <property type="evidence" value="ECO:0007669"/>
    <property type="project" value="InterPro"/>
</dbReference>
<name>A0A1E5HBU4_9ENTE</name>
<accession>A0A1E5HBU4</accession>
<keyword evidence="2" id="KW-0378">Hydrolase</keyword>
<keyword evidence="5" id="KW-1185">Reference proteome</keyword>
<comment type="caution">
    <text evidence="4">The sequence shown here is derived from an EMBL/GenBank/DDBJ whole genome shotgun (WGS) entry which is preliminary data.</text>
</comment>
<evidence type="ECO:0000259" key="3">
    <source>
        <dbReference type="PROSITE" id="PS51677"/>
    </source>
</evidence>
<dbReference type="Pfam" id="PF01522">
    <property type="entry name" value="Polysacc_deac_1"/>
    <property type="match status" value="1"/>
</dbReference>
<dbReference type="OrthoDB" id="9812065at2"/>
<dbReference type="Proteomes" id="UP000094469">
    <property type="component" value="Unassembled WGS sequence"/>
</dbReference>
<reference evidence="5" key="1">
    <citation type="submission" date="2016-09" db="EMBL/GenBank/DDBJ databases">
        <authorList>
            <person name="Gulvik C.A."/>
        </authorList>
    </citation>
    <scope>NUCLEOTIDE SEQUENCE [LARGE SCALE GENOMIC DNA]</scope>
    <source>
        <strain evidence="5">LMG 26676</strain>
    </source>
</reference>
<keyword evidence="1" id="KW-0479">Metal-binding</keyword>
<dbReference type="InterPro" id="IPR050248">
    <property type="entry name" value="Polysacc_deacetylase_ArnD"/>
</dbReference>
<dbReference type="PANTHER" id="PTHR10587:SF133">
    <property type="entry name" value="CHITIN DEACETYLASE 1-RELATED"/>
    <property type="match status" value="1"/>
</dbReference>
<evidence type="ECO:0000256" key="2">
    <source>
        <dbReference type="ARBA" id="ARBA00022801"/>
    </source>
</evidence>
<dbReference type="EMBL" id="MIKC01000018">
    <property type="protein sequence ID" value="OEG22421.1"/>
    <property type="molecule type" value="Genomic_DNA"/>
</dbReference>
<dbReference type="InterPro" id="IPR011330">
    <property type="entry name" value="Glyco_hydro/deAcase_b/a-brl"/>
</dbReference>
<dbReference type="AlphaFoldDB" id="A0A1E5HBU4"/>
<dbReference type="GO" id="GO:0016810">
    <property type="term" value="F:hydrolase activity, acting on carbon-nitrogen (but not peptide) bonds"/>
    <property type="evidence" value="ECO:0007669"/>
    <property type="project" value="InterPro"/>
</dbReference>
<dbReference type="STRING" id="1131292.BCR24_15675"/>
<dbReference type="RefSeq" id="WP_069640171.1">
    <property type="nucleotide sequence ID" value="NZ_JAFBEZ010000026.1"/>
</dbReference>
<sequence length="497" mass="56045">MHKKNHSRITRNSRREKNKHNITKKIVLTSIAGLSLILICGGVYATYAIQHNPKQESQAEDISQYEHKEHALLEKIRTSQKHDELESTEQEKTDKNIQTLIYEPLTTEAIPQLPKINSELTTLIEAAHKESSKETPIKLVGHIKRIKVNEQLVGYQPILDTYTWNQEKNEWSEKTELGKQPAFVNQKTKQPLTLQDIFISEANALAVQQVIEQKLLSESPDGNAIIDGILNMPSISLAETAFTYYSDKISLTLAENSSGKTEITLPYKEIAGYVDPQFIDTASIKDVVPEPLDPNKKYISLTFDDGPNPDTTPRLLDILKEKGVTATFFMLGQNVVKHEALVKRVAEEGHEVASHSYSHPQLTSVDAQRVTEEVQNTDKAIYHAIGKLPTDFRPPYGAVNKEVATIIGKPIIQWSVDSQDWQSHNAEAIIKRIDETAYNDTIILMHDIHPETVDAVSTVIDHLRNDGYEILPSKELLGKKAKPLHMYYGSKDERPVQ</sequence>
<dbReference type="InterPro" id="IPR002509">
    <property type="entry name" value="NODB_dom"/>
</dbReference>
<evidence type="ECO:0000313" key="4">
    <source>
        <dbReference type="EMBL" id="OEG22421.1"/>
    </source>
</evidence>
<protein>
    <recommendedName>
        <fullName evidence="3">NodB homology domain-containing protein</fullName>
    </recommendedName>
</protein>
<dbReference type="Gene3D" id="3.20.20.370">
    <property type="entry name" value="Glycoside hydrolase/deacetylase"/>
    <property type="match status" value="1"/>
</dbReference>
<dbReference type="GO" id="GO:0046872">
    <property type="term" value="F:metal ion binding"/>
    <property type="evidence" value="ECO:0007669"/>
    <property type="project" value="UniProtKB-KW"/>
</dbReference>
<dbReference type="PROSITE" id="PS51677">
    <property type="entry name" value="NODB"/>
    <property type="match status" value="1"/>
</dbReference>
<evidence type="ECO:0000256" key="1">
    <source>
        <dbReference type="ARBA" id="ARBA00022723"/>
    </source>
</evidence>